<evidence type="ECO:0000256" key="1">
    <source>
        <dbReference type="SAM" id="MobiDB-lite"/>
    </source>
</evidence>
<name>A0A5Q3Q8B1_9PSEU</name>
<keyword evidence="4" id="KW-1185">Reference proteome</keyword>
<dbReference type="Gene3D" id="3.30.750.24">
    <property type="entry name" value="STAS domain"/>
    <property type="match status" value="1"/>
</dbReference>
<dbReference type="KEGG" id="sace:GIY23_07755"/>
<sequence>MRCVGSVGAGVEPGIRGTGSLRGKRPAWGSGRFRSGRTPLKGDHAVSVASEEILRPVSLVQDEPDVTVPAPRGVAVEETTPERSSRCSVTVAHPTPGAAVLQVGGELVQDDVWPFKRAILDEVRTDVHTVIVDLNEVAFLDVTALHTLSAAKQCAKLNRTELLLVTENNPAVLRALRAGRVAAASLLEDQRTV</sequence>
<evidence type="ECO:0000313" key="4">
    <source>
        <dbReference type="Proteomes" id="UP000371041"/>
    </source>
</evidence>
<feature type="domain" description="STAS" evidence="2">
    <location>
        <begin position="88"/>
        <end position="193"/>
    </location>
</feature>
<reference evidence="4" key="1">
    <citation type="submission" date="2019-11" db="EMBL/GenBank/DDBJ databases">
        <title>The complete genome sequence of Saccharopolyspora sp. E2A.</title>
        <authorList>
            <person name="Zhang G."/>
        </authorList>
    </citation>
    <scope>NUCLEOTIDE SEQUENCE [LARGE SCALE GENOMIC DNA]</scope>
    <source>
        <strain evidence="4">E2A</strain>
    </source>
</reference>
<dbReference type="InterPro" id="IPR036513">
    <property type="entry name" value="STAS_dom_sf"/>
</dbReference>
<dbReference type="CDD" id="cd07043">
    <property type="entry name" value="STAS_anti-anti-sigma_factors"/>
    <property type="match status" value="1"/>
</dbReference>
<proteinExistence type="predicted"/>
<dbReference type="PROSITE" id="PS50801">
    <property type="entry name" value="STAS"/>
    <property type="match status" value="1"/>
</dbReference>
<dbReference type="SUPFAM" id="SSF52091">
    <property type="entry name" value="SpoIIaa-like"/>
    <property type="match status" value="1"/>
</dbReference>
<gene>
    <name evidence="3" type="ORF">GIY23_07755</name>
</gene>
<feature type="region of interest" description="Disordered" evidence="1">
    <location>
        <begin position="1"/>
        <end position="41"/>
    </location>
</feature>
<protein>
    <submittedName>
        <fullName evidence="3">STAS domain-containing protein</fullName>
    </submittedName>
</protein>
<dbReference type="AlphaFoldDB" id="A0A5Q3Q8B1"/>
<organism evidence="3 4">
    <name type="scientific">Allosaccharopolyspora coralli</name>
    <dbReference type="NCBI Taxonomy" id="2665642"/>
    <lineage>
        <taxon>Bacteria</taxon>
        <taxon>Bacillati</taxon>
        <taxon>Actinomycetota</taxon>
        <taxon>Actinomycetes</taxon>
        <taxon>Pseudonocardiales</taxon>
        <taxon>Pseudonocardiaceae</taxon>
        <taxon>Allosaccharopolyspora</taxon>
    </lineage>
</organism>
<evidence type="ECO:0000259" key="2">
    <source>
        <dbReference type="PROSITE" id="PS50801"/>
    </source>
</evidence>
<dbReference type="Pfam" id="PF01740">
    <property type="entry name" value="STAS"/>
    <property type="match status" value="1"/>
</dbReference>
<evidence type="ECO:0000313" key="3">
    <source>
        <dbReference type="EMBL" id="QGK69434.1"/>
    </source>
</evidence>
<dbReference type="EMBL" id="CP045929">
    <property type="protein sequence ID" value="QGK69434.1"/>
    <property type="molecule type" value="Genomic_DNA"/>
</dbReference>
<accession>A0A5Q3Q8B1</accession>
<dbReference type="Proteomes" id="UP000371041">
    <property type="component" value="Chromosome"/>
</dbReference>
<dbReference type="InterPro" id="IPR002645">
    <property type="entry name" value="STAS_dom"/>
</dbReference>